<evidence type="ECO:0000256" key="3">
    <source>
        <dbReference type="ARBA" id="ARBA00022692"/>
    </source>
</evidence>
<evidence type="ECO:0000256" key="1">
    <source>
        <dbReference type="ARBA" id="ARBA00022475"/>
    </source>
</evidence>
<dbReference type="PANTHER" id="PTHR37481">
    <property type="entry name" value="LIPOPOLYSACCHARIDE EXPORT SYSTEM PROTEIN LPTC"/>
    <property type="match status" value="1"/>
</dbReference>
<dbReference type="PANTHER" id="PTHR37481:SF1">
    <property type="entry name" value="LIPOPOLYSACCHARIDE EXPORT SYSTEM PROTEIN LPTC"/>
    <property type="match status" value="1"/>
</dbReference>
<dbReference type="GO" id="GO:0030288">
    <property type="term" value="C:outer membrane-bounded periplasmic space"/>
    <property type="evidence" value="ECO:0007669"/>
    <property type="project" value="TreeGrafter"/>
</dbReference>
<keyword evidence="5" id="KW-0472">Membrane</keyword>
<sequence length="168" mass="18895">MFLLCITGCGQEDIAEKLAKELPKITLEQFSLTETENGKKVWILDAQHARVYNQIIIADSVRIRFYDEQEVEYSVLHAPGGVLNTETHNILVGDSVVVFTSDSSTLFTDSLFWYNDSQLIMTNQYVKIVKQDSTVIEGNGLRADPRLDRIEIMGTTKGISPIELPSIQ</sequence>
<dbReference type="InterPro" id="IPR026265">
    <property type="entry name" value="LptC"/>
</dbReference>
<evidence type="ECO:0000313" key="6">
    <source>
        <dbReference type="EMBL" id="KPK69749.1"/>
    </source>
</evidence>
<keyword evidence="3" id="KW-0812">Transmembrane</keyword>
<dbReference type="GO" id="GO:0015221">
    <property type="term" value="F:lipopolysaccharide transmembrane transporter activity"/>
    <property type="evidence" value="ECO:0007669"/>
    <property type="project" value="InterPro"/>
</dbReference>
<keyword evidence="1" id="KW-1003">Cell membrane</keyword>
<proteinExistence type="predicted"/>
<reference evidence="6 7" key="1">
    <citation type="journal article" date="2015" name="Microbiome">
        <title>Genomic resolution of linkages in carbon, nitrogen, and sulfur cycling among widespread estuary sediment bacteria.</title>
        <authorList>
            <person name="Baker B.J."/>
            <person name="Lazar C.S."/>
            <person name="Teske A.P."/>
            <person name="Dick G.J."/>
        </authorList>
    </citation>
    <scope>NUCLEOTIDE SEQUENCE [LARGE SCALE GENOMIC DNA]</scope>
    <source>
        <strain evidence="6">SM23_60</strain>
    </source>
</reference>
<dbReference type="GO" id="GO:0017089">
    <property type="term" value="F:glycolipid transfer activity"/>
    <property type="evidence" value="ECO:0007669"/>
    <property type="project" value="TreeGrafter"/>
</dbReference>
<evidence type="ECO:0000313" key="7">
    <source>
        <dbReference type="Proteomes" id="UP000051096"/>
    </source>
</evidence>
<name>A0A0S8G9R4_UNCW3</name>
<dbReference type="Proteomes" id="UP000051096">
    <property type="component" value="Unassembled WGS sequence"/>
</dbReference>
<accession>A0A0S8G9R4</accession>
<dbReference type="GO" id="GO:0005886">
    <property type="term" value="C:plasma membrane"/>
    <property type="evidence" value="ECO:0007669"/>
    <property type="project" value="InterPro"/>
</dbReference>
<dbReference type="NCBIfam" id="TIGR04409">
    <property type="entry name" value="LptC_YrbK"/>
    <property type="match status" value="1"/>
</dbReference>
<dbReference type="InterPro" id="IPR010664">
    <property type="entry name" value="LipoPS_assembly_LptC-rel"/>
</dbReference>
<dbReference type="InterPro" id="IPR052363">
    <property type="entry name" value="LPS_export_LptC"/>
</dbReference>
<dbReference type="AlphaFoldDB" id="A0A0S8G9R4"/>
<keyword evidence="4" id="KW-1133">Transmembrane helix</keyword>
<comment type="caution">
    <text evidence="6">The sequence shown here is derived from an EMBL/GenBank/DDBJ whole genome shotgun (WGS) entry which is preliminary data.</text>
</comment>
<evidence type="ECO:0000256" key="5">
    <source>
        <dbReference type="ARBA" id="ARBA00023136"/>
    </source>
</evidence>
<gene>
    <name evidence="6" type="ORF">AMJ87_09950</name>
</gene>
<organism evidence="6 7">
    <name type="scientific">candidate division WOR_3 bacterium SM23_60</name>
    <dbReference type="NCBI Taxonomy" id="1703780"/>
    <lineage>
        <taxon>Bacteria</taxon>
        <taxon>Bacteria division WOR-3</taxon>
    </lineage>
</organism>
<protein>
    <recommendedName>
        <fullName evidence="8">LPS export ABC transporter periplasmic protein LptC</fullName>
    </recommendedName>
</protein>
<evidence type="ECO:0008006" key="8">
    <source>
        <dbReference type="Google" id="ProtNLM"/>
    </source>
</evidence>
<keyword evidence="2" id="KW-0997">Cell inner membrane</keyword>
<dbReference type="Pfam" id="PF06835">
    <property type="entry name" value="LptC"/>
    <property type="match status" value="1"/>
</dbReference>
<evidence type="ECO:0000256" key="4">
    <source>
        <dbReference type="ARBA" id="ARBA00022989"/>
    </source>
</evidence>
<dbReference type="Gene3D" id="2.60.450.10">
    <property type="entry name" value="Lipopolysaccharide (LPS) transport protein A like domain"/>
    <property type="match status" value="1"/>
</dbReference>
<evidence type="ECO:0000256" key="2">
    <source>
        <dbReference type="ARBA" id="ARBA00022519"/>
    </source>
</evidence>
<dbReference type="EMBL" id="LJUO01000113">
    <property type="protein sequence ID" value="KPK69749.1"/>
    <property type="molecule type" value="Genomic_DNA"/>
</dbReference>